<evidence type="ECO:0000313" key="3">
    <source>
        <dbReference type="Proteomes" id="UP000886817"/>
    </source>
</evidence>
<dbReference type="EMBL" id="DXEX01000123">
    <property type="protein sequence ID" value="HIX59140.1"/>
    <property type="molecule type" value="Genomic_DNA"/>
</dbReference>
<feature type="region of interest" description="Disordered" evidence="1">
    <location>
        <begin position="140"/>
        <end position="208"/>
    </location>
</feature>
<dbReference type="Proteomes" id="UP000886817">
    <property type="component" value="Unassembled WGS sequence"/>
</dbReference>
<gene>
    <name evidence="2" type="ORF">IAA45_05420</name>
</gene>
<comment type="caution">
    <text evidence="2">The sequence shown here is derived from an EMBL/GenBank/DDBJ whole genome shotgun (WGS) entry which is preliminary data.</text>
</comment>
<protein>
    <recommendedName>
        <fullName evidence="4">Zinc-ribbon domain-containing protein</fullName>
    </recommendedName>
</protein>
<accession>A0A9D2B2V3</accession>
<reference evidence="2" key="1">
    <citation type="journal article" date="2021" name="PeerJ">
        <title>Extensive microbial diversity within the chicken gut microbiome revealed by metagenomics and culture.</title>
        <authorList>
            <person name="Gilroy R."/>
            <person name="Ravi A."/>
            <person name="Getino M."/>
            <person name="Pursley I."/>
            <person name="Horton D.L."/>
            <person name="Alikhan N.F."/>
            <person name="Baker D."/>
            <person name="Gharbi K."/>
            <person name="Hall N."/>
            <person name="Watson M."/>
            <person name="Adriaenssens E.M."/>
            <person name="Foster-Nyarko E."/>
            <person name="Jarju S."/>
            <person name="Secka A."/>
            <person name="Antonio M."/>
            <person name="Oren A."/>
            <person name="Chaudhuri R.R."/>
            <person name="La Ragione R."/>
            <person name="Hildebrand F."/>
            <person name="Pallen M.J."/>
        </authorList>
    </citation>
    <scope>NUCLEOTIDE SEQUENCE</scope>
    <source>
        <strain evidence="2">ChiSjej1B19-8411</strain>
    </source>
</reference>
<reference evidence="2" key="2">
    <citation type="submission" date="2021-04" db="EMBL/GenBank/DDBJ databases">
        <authorList>
            <person name="Gilroy R."/>
        </authorList>
    </citation>
    <scope>NUCLEOTIDE SEQUENCE</scope>
    <source>
        <strain evidence="2">ChiSjej1B19-8411</strain>
    </source>
</reference>
<sequence length="208" mass="23338">MGRDIWYNLGETISKTAKDIGEKADIFIEAQKLQSRAGSEKRMVEKCLRDLGNIVYRRFVDGEIMDEELEAVCQEITRRQTVITGYKEEYARLKGRKICPGCGESIDRSAAYCPKCGAVCWEDEEPEENCGEMQAEPAAGEDITAQAEDSEADEGSKETEKLQFAEEVPLEEEHLSPVQEAGEQPETEDTHTGIQSVSECLCEEEEKK</sequence>
<feature type="compositionally biased region" description="Basic and acidic residues" evidence="1">
    <location>
        <begin position="154"/>
        <end position="164"/>
    </location>
</feature>
<name>A0A9D2B2V3_9FIRM</name>
<evidence type="ECO:0000256" key="1">
    <source>
        <dbReference type="SAM" id="MobiDB-lite"/>
    </source>
</evidence>
<organism evidence="2 3">
    <name type="scientific">Candidatus Blautia gallistercoris</name>
    <dbReference type="NCBI Taxonomy" id="2838490"/>
    <lineage>
        <taxon>Bacteria</taxon>
        <taxon>Bacillati</taxon>
        <taxon>Bacillota</taxon>
        <taxon>Clostridia</taxon>
        <taxon>Lachnospirales</taxon>
        <taxon>Lachnospiraceae</taxon>
        <taxon>Blautia</taxon>
    </lineage>
</organism>
<proteinExistence type="predicted"/>
<evidence type="ECO:0008006" key="4">
    <source>
        <dbReference type="Google" id="ProtNLM"/>
    </source>
</evidence>
<evidence type="ECO:0000313" key="2">
    <source>
        <dbReference type="EMBL" id="HIX59140.1"/>
    </source>
</evidence>
<dbReference type="AlphaFoldDB" id="A0A9D2B2V3"/>